<dbReference type="RefSeq" id="WP_055244332.1">
    <property type="nucleotide sequence ID" value="NZ_CP071249.1"/>
</dbReference>
<dbReference type="Pfam" id="PF00265">
    <property type="entry name" value="TK"/>
    <property type="match status" value="1"/>
</dbReference>
<feature type="binding site" evidence="11">
    <location>
        <begin position="171"/>
        <end position="174"/>
    </location>
    <ligand>
        <name>substrate</name>
    </ligand>
</feature>
<dbReference type="HAMAP" id="MF_00124">
    <property type="entry name" value="Thymidine_kinase"/>
    <property type="match status" value="1"/>
</dbReference>
<dbReference type="InterPro" id="IPR001267">
    <property type="entry name" value="Thymidine_kinase"/>
</dbReference>
<dbReference type="GO" id="GO:0071897">
    <property type="term" value="P:DNA biosynthetic process"/>
    <property type="evidence" value="ECO:0007669"/>
    <property type="project" value="UniProtKB-KW"/>
</dbReference>
<evidence type="ECO:0000256" key="8">
    <source>
        <dbReference type="ARBA" id="ARBA00022840"/>
    </source>
</evidence>
<feature type="binding site" evidence="9">
    <location>
        <begin position="88"/>
        <end position="91"/>
    </location>
    <ligand>
        <name>ATP</name>
        <dbReference type="ChEBI" id="CHEBI:30616"/>
    </ligand>
</feature>
<dbReference type="GO" id="GO:0008270">
    <property type="term" value="F:zinc ion binding"/>
    <property type="evidence" value="ECO:0007669"/>
    <property type="project" value="UniProtKB-UniRule"/>
</dbReference>
<dbReference type="EC" id="2.7.1.21" evidence="2 9"/>
<dbReference type="GO" id="GO:0004797">
    <property type="term" value="F:thymidine kinase activity"/>
    <property type="evidence" value="ECO:0007669"/>
    <property type="project" value="UniProtKB-UniRule"/>
</dbReference>
<name>A0A9Q9CT47_9FIRM</name>
<dbReference type="GO" id="GO:0046104">
    <property type="term" value="P:thymidine metabolic process"/>
    <property type="evidence" value="ECO:0007669"/>
    <property type="project" value="TreeGrafter"/>
</dbReference>
<dbReference type="PANTHER" id="PTHR11441">
    <property type="entry name" value="THYMIDINE KINASE"/>
    <property type="match status" value="1"/>
</dbReference>
<evidence type="ECO:0000313" key="14">
    <source>
        <dbReference type="EMBL" id="UUF05020.1"/>
    </source>
</evidence>
<feature type="binding site" evidence="9">
    <location>
        <position position="186"/>
    </location>
    <ligand>
        <name>Zn(2+)</name>
        <dbReference type="ChEBI" id="CHEBI:29105"/>
    </ligand>
</feature>
<evidence type="ECO:0000256" key="13">
    <source>
        <dbReference type="RuleBase" id="RU004165"/>
    </source>
</evidence>
<gene>
    <name evidence="9" type="primary">tdk</name>
    <name evidence="14" type="ORF">J0J69_07795</name>
    <name evidence="15" type="ORF">J0J70_06170</name>
</gene>
<keyword evidence="16" id="KW-1185">Reference proteome</keyword>
<feature type="binding site" evidence="9">
    <location>
        <position position="148"/>
    </location>
    <ligand>
        <name>Zn(2+)</name>
        <dbReference type="ChEBI" id="CHEBI:29105"/>
    </ligand>
</feature>
<keyword evidence="9" id="KW-0479">Metal-binding</keyword>
<evidence type="ECO:0000313" key="16">
    <source>
        <dbReference type="Proteomes" id="UP001058016"/>
    </source>
</evidence>
<proteinExistence type="inferred from homology"/>
<keyword evidence="9" id="KW-0862">Zinc</keyword>
<dbReference type="SUPFAM" id="SSF57716">
    <property type="entry name" value="Glucocorticoid receptor-like (DNA-binding domain)"/>
    <property type="match status" value="1"/>
</dbReference>
<dbReference type="GO" id="GO:0005524">
    <property type="term" value="F:ATP binding"/>
    <property type="evidence" value="ECO:0007669"/>
    <property type="project" value="UniProtKB-UniRule"/>
</dbReference>
<dbReference type="EMBL" id="CP071249">
    <property type="protein sequence ID" value="UUF05020.1"/>
    <property type="molecule type" value="Genomic_DNA"/>
</dbReference>
<keyword evidence="4 9" id="KW-0237">DNA synthesis</keyword>
<keyword evidence="8 9" id="KW-0067">ATP-binding</keyword>
<dbReference type="PIRSF" id="PIRSF035805">
    <property type="entry name" value="TK_cell"/>
    <property type="match status" value="1"/>
</dbReference>
<dbReference type="PANTHER" id="PTHR11441:SF0">
    <property type="entry name" value="THYMIDINE KINASE, CYTOSOLIC"/>
    <property type="match status" value="1"/>
</dbReference>
<comment type="catalytic activity">
    <reaction evidence="9 12">
        <text>thymidine + ATP = dTMP + ADP + H(+)</text>
        <dbReference type="Rhea" id="RHEA:19129"/>
        <dbReference type="ChEBI" id="CHEBI:15378"/>
        <dbReference type="ChEBI" id="CHEBI:17748"/>
        <dbReference type="ChEBI" id="CHEBI:30616"/>
        <dbReference type="ChEBI" id="CHEBI:63528"/>
        <dbReference type="ChEBI" id="CHEBI:456216"/>
        <dbReference type="EC" id="2.7.1.21"/>
    </reaction>
</comment>
<evidence type="ECO:0000256" key="3">
    <source>
        <dbReference type="ARBA" id="ARBA00022490"/>
    </source>
</evidence>
<dbReference type="GO" id="GO:0005829">
    <property type="term" value="C:cytosol"/>
    <property type="evidence" value="ECO:0007669"/>
    <property type="project" value="TreeGrafter"/>
</dbReference>
<comment type="subunit">
    <text evidence="9">Homotetramer.</text>
</comment>
<feature type="binding site" evidence="11">
    <location>
        <position position="179"/>
    </location>
    <ligand>
        <name>substrate</name>
    </ligand>
</feature>
<reference evidence="15 16" key="1">
    <citation type="submission" date="2021-03" db="EMBL/GenBank/DDBJ databases">
        <title>Comparative Genomics and Metabolomics in the genus Turicibacter.</title>
        <authorList>
            <person name="Maki J."/>
            <person name="Looft T."/>
        </authorList>
    </citation>
    <scope>NUCLEOTIDE SEQUENCE</scope>
    <source>
        <strain evidence="15">ISU324</strain>
        <strain evidence="14 16">MMM721</strain>
    </source>
</reference>
<dbReference type="InterPro" id="IPR027417">
    <property type="entry name" value="P-loop_NTPase"/>
</dbReference>
<comment type="similarity">
    <text evidence="1 9 13">Belongs to the thymidine kinase family.</text>
</comment>
<sequence>MYDVRQEGWVEAICGSMYAGKTEELIRRLKRLDFARRSYCLFKPAIDNRYSDDEVVSHSGLKMPSIAIEHPIEILDYIKDDTYAVAIDEVQFFEETIVEVVEHLADKGIRVIVAGLDKDFRGEPFGTMPALLTKAEFVTKLTSICSVCGASATRSQRLINGQPASYFDPIIQVGAKEAYEPRCRHCHEIKDRPDCLGLKK</sequence>
<dbReference type="Proteomes" id="UP001058072">
    <property type="component" value="Chromosome"/>
</dbReference>
<dbReference type="PROSITE" id="PS00603">
    <property type="entry name" value="TK_CELLULAR_TYPE"/>
    <property type="match status" value="1"/>
</dbReference>
<feature type="binding site" evidence="9">
    <location>
        <position position="183"/>
    </location>
    <ligand>
        <name>Zn(2+)</name>
        <dbReference type="ChEBI" id="CHEBI:29105"/>
    </ligand>
</feature>
<dbReference type="EMBL" id="CP071250">
    <property type="protein sequence ID" value="UUF09532.1"/>
    <property type="molecule type" value="Genomic_DNA"/>
</dbReference>
<comment type="subcellular location">
    <subcellularLocation>
        <location evidence="9">Cytoplasm</location>
    </subcellularLocation>
</comment>
<feature type="binding site" evidence="9">
    <location>
        <position position="145"/>
    </location>
    <ligand>
        <name>Zn(2+)</name>
        <dbReference type="ChEBI" id="CHEBI:29105"/>
    </ligand>
</feature>
<dbReference type="Gene3D" id="3.40.50.300">
    <property type="entry name" value="P-loop containing nucleotide triphosphate hydrolases"/>
    <property type="match status" value="1"/>
</dbReference>
<protein>
    <recommendedName>
        <fullName evidence="2 9">Thymidine kinase</fullName>
        <ecNumber evidence="2 9">2.7.1.21</ecNumber>
    </recommendedName>
</protein>
<evidence type="ECO:0000313" key="15">
    <source>
        <dbReference type="EMBL" id="UUF09532.1"/>
    </source>
</evidence>
<evidence type="ECO:0000256" key="4">
    <source>
        <dbReference type="ARBA" id="ARBA00022634"/>
    </source>
</evidence>
<evidence type="ECO:0000256" key="5">
    <source>
        <dbReference type="ARBA" id="ARBA00022679"/>
    </source>
</evidence>
<evidence type="ECO:0000256" key="6">
    <source>
        <dbReference type="ARBA" id="ARBA00022741"/>
    </source>
</evidence>
<evidence type="ECO:0000313" key="17">
    <source>
        <dbReference type="Proteomes" id="UP001058072"/>
    </source>
</evidence>
<organism evidence="15 17">
    <name type="scientific">Turicibacter bilis</name>
    <dbReference type="NCBI Taxonomy" id="2735723"/>
    <lineage>
        <taxon>Bacteria</taxon>
        <taxon>Bacillati</taxon>
        <taxon>Bacillota</taxon>
        <taxon>Erysipelotrichia</taxon>
        <taxon>Erysipelotrichales</taxon>
        <taxon>Turicibacteraceae</taxon>
        <taxon>Turicibacter</taxon>
    </lineage>
</organism>
<keyword evidence="3 9" id="KW-0963">Cytoplasm</keyword>
<keyword evidence="5 9" id="KW-0808">Transferase</keyword>
<dbReference type="SUPFAM" id="SSF52540">
    <property type="entry name" value="P-loop containing nucleoside triphosphate hydrolases"/>
    <property type="match status" value="1"/>
</dbReference>
<evidence type="ECO:0000256" key="7">
    <source>
        <dbReference type="ARBA" id="ARBA00022777"/>
    </source>
</evidence>
<accession>A0A9Q9CT47</accession>
<dbReference type="FunFam" id="3.40.50.300:FF:000384">
    <property type="entry name" value="Thymidine kinase"/>
    <property type="match status" value="1"/>
</dbReference>
<dbReference type="Gene3D" id="3.30.60.20">
    <property type="match status" value="1"/>
</dbReference>
<evidence type="ECO:0000256" key="1">
    <source>
        <dbReference type="ARBA" id="ARBA00007587"/>
    </source>
</evidence>
<evidence type="ECO:0000256" key="2">
    <source>
        <dbReference type="ARBA" id="ARBA00012118"/>
    </source>
</evidence>
<dbReference type="Proteomes" id="UP001058016">
    <property type="component" value="Chromosome"/>
</dbReference>
<dbReference type="AlphaFoldDB" id="A0A9Q9CT47"/>
<dbReference type="NCBIfam" id="NF003296">
    <property type="entry name" value="PRK04296.1-1"/>
    <property type="match status" value="1"/>
</dbReference>
<dbReference type="InterPro" id="IPR020633">
    <property type="entry name" value="Thymidine_kinase_CS"/>
</dbReference>
<keyword evidence="6 9" id="KW-0547">Nucleotide-binding</keyword>
<keyword evidence="7 9" id="KW-0418">Kinase</keyword>
<evidence type="ECO:0000256" key="9">
    <source>
        <dbReference type="HAMAP-Rule" id="MF_00124"/>
    </source>
</evidence>
<feature type="active site" description="Proton acceptor" evidence="9 10">
    <location>
        <position position="89"/>
    </location>
</feature>
<feature type="binding site" evidence="9">
    <location>
        <begin position="15"/>
        <end position="22"/>
    </location>
    <ligand>
        <name>ATP</name>
        <dbReference type="ChEBI" id="CHEBI:30616"/>
    </ligand>
</feature>
<evidence type="ECO:0000256" key="10">
    <source>
        <dbReference type="PIRSR" id="PIRSR035805-1"/>
    </source>
</evidence>
<evidence type="ECO:0000256" key="12">
    <source>
        <dbReference type="RuleBase" id="RU000544"/>
    </source>
</evidence>
<evidence type="ECO:0000256" key="11">
    <source>
        <dbReference type="PIRSR" id="PIRSR035805-2"/>
    </source>
</evidence>